<evidence type="ECO:0000313" key="1">
    <source>
        <dbReference type="EMBL" id="KAA1255113.1"/>
    </source>
</evidence>
<proteinExistence type="predicted"/>
<name>A0A5Q6PJS6_VIBCL</name>
<protein>
    <submittedName>
        <fullName evidence="1">Uncharacterized protein</fullName>
    </submittedName>
</protein>
<dbReference type="EMBL" id="VUAA01000007">
    <property type="protein sequence ID" value="KAA1255113.1"/>
    <property type="molecule type" value="Genomic_DNA"/>
</dbReference>
<organism evidence="1 2">
    <name type="scientific">Vibrio cholerae</name>
    <dbReference type="NCBI Taxonomy" id="666"/>
    <lineage>
        <taxon>Bacteria</taxon>
        <taxon>Pseudomonadati</taxon>
        <taxon>Pseudomonadota</taxon>
        <taxon>Gammaproteobacteria</taxon>
        <taxon>Vibrionales</taxon>
        <taxon>Vibrionaceae</taxon>
        <taxon>Vibrio</taxon>
    </lineage>
</organism>
<evidence type="ECO:0000313" key="2">
    <source>
        <dbReference type="Proteomes" id="UP000323225"/>
    </source>
</evidence>
<reference evidence="1 2" key="1">
    <citation type="submission" date="2019-09" db="EMBL/GenBank/DDBJ databases">
        <authorList>
            <person name="Kritzky A."/>
            <person name="Schelkanova E.Y."/>
            <person name="Alkhova Z.V."/>
            <person name="Smirnova N.I."/>
        </authorList>
    </citation>
    <scope>NUCLEOTIDE SEQUENCE [LARGE SCALE GENOMIC DNA]</scope>
    <source>
        <strain evidence="1 2">M1526</strain>
    </source>
</reference>
<dbReference type="Proteomes" id="UP000323225">
    <property type="component" value="Unassembled WGS sequence"/>
</dbReference>
<gene>
    <name evidence="1" type="ORF">F0M16_07805</name>
</gene>
<dbReference type="AlphaFoldDB" id="A0A5Q6PJS6"/>
<comment type="caution">
    <text evidence="1">The sequence shown here is derived from an EMBL/GenBank/DDBJ whole genome shotgun (WGS) entry which is preliminary data.</text>
</comment>
<sequence>MKVNNQEIEQDISLFIEKRENIKQQYISLSIYGSLNLLKTIEQCVTTLNQNYTIQDTVSLSTLNDDSVSNINGLLSAYKCFNNTFDETYSFSHFKKHLSKSNMHFIMETESHPAIDNLNKKRDRLDTFPFYDLKEDDCILLQKEDSLIVLNPCGISFIYQENDLAITISQNVITIFSGDKRATFCNATIKKESCEITGIAAHTYSKTDSDLAIVIYLSKNYQIGLFNKVVDIDGCQASLICVEKDKLYVGLSKSDSMINIIKSGVPILFALLTHKEIDLNEFEFSELPYSKIINIG</sequence>
<accession>A0A5Q6PJS6</accession>